<dbReference type="PANTHER" id="PTHR43806:SF11">
    <property type="entry name" value="CEREVISIN-RELATED"/>
    <property type="match status" value="1"/>
</dbReference>
<evidence type="ECO:0000259" key="9">
    <source>
        <dbReference type="Pfam" id="PF00082"/>
    </source>
</evidence>
<dbReference type="InterPro" id="IPR034202">
    <property type="entry name" value="Subtilisin_Carlsberg-like"/>
</dbReference>
<evidence type="ECO:0000256" key="3">
    <source>
        <dbReference type="ARBA" id="ARBA00022723"/>
    </source>
</evidence>
<dbReference type="GO" id="GO:0006508">
    <property type="term" value="P:proteolysis"/>
    <property type="evidence" value="ECO:0007669"/>
    <property type="project" value="UniProtKB-KW"/>
</dbReference>
<dbReference type="RefSeq" id="WP_077720620.1">
    <property type="nucleotide sequence ID" value="NZ_CP019699.1"/>
</dbReference>
<dbReference type="STRING" id="1471761.B0W44_14375"/>
<dbReference type="GO" id="GO:0046872">
    <property type="term" value="F:metal ion binding"/>
    <property type="evidence" value="ECO:0007669"/>
    <property type="project" value="UniProtKB-KW"/>
</dbReference>
<evidence type="ECO:0000256" key="1">
    <source>
        <dbReference type="ARBA" id="ARBA00011073"/>
    </source>
</evidence>
<dbReference type="Gene3D" id="3.40.50.200">
    <property type="entry name" value="Peptidase S8/S53 domain"/>
    <property type="match status" value="1"/>
</dbReference>
<evidence type="ECO:0000256" key="2">
    <source>
        <dbReference type="ARBA" id="ARBA00022670"/>
    </source>
</evidence>
<evidence type="ECO:0000313" key="11">
    <source>
        <dbReference type="Proteomes" id="UP000188603"/>
    </source>
</evidence>
<keyword evidence="2 7" id="KW-0645">Protease</keyword>
<dbReference type="PROSITE" id="PS00137">
    <property type="entry name" value="SUBTILASE_HIS"/>
    <property type="match status" value="1"/>
</dbReference>
<dbReference type="GO" id="GO:0004252">
    <property type="term" value="F:serine-type endopeptidase activity"/>
    <property type="evidence" value="ECO:0007669"/>
    <property type="project" value="UniProtKB-UniRule"/>
</dbReference>
<dbReference type="OrthoDB" id="9798386at2"/>
<keyword evidence="4 7" id="KW-0378">Hydrolase</keyword>
<dbReference type="PROSITE" id="PS00138">
    <property type="entry name" value="SUBTILASE_SER"/>
    <property type="match status" value="1"/>
</dbReference>
<gene>
    <name evidence="10" type="ORF">B0W44_14375</name>
</gene>
<dbReference type="PROSITE" id="PS00136">
    <property type="entry name" value="SUBTILASE_ASP"/>
    <property type="match status" value="1"/>
</dbReference>
<dbReference type="Proteomes" id="UP000188603">
    <property type="component" value="Chromosome"/>
</dbReference>
<dbReference type="InterPro" id="IPR000209">
    <property type="entry name" value="Peptidase_S8/S53_dom"/>
</dbReference>
<keyword evidence="3" id="KW-0479">Metal-binding</keyword>
<sequence>MIDSNRSGYYTFLFRNTPNINRMRQLGCSVYYVSPTNKIVSARVPSKKRLNQILADPNLRCAEKDCQLMLPQPKLKKVFSRKSYRTNSPSFLVKADSQLLTWNVARVLGGRPRPNDGKHVKVGVIDTGIDLKHPDLAANVKGGVNLVNPTSAPQDDNGHGSHVAGIIGAVNNGRGVVGVAGGVSLYAIKVLNQNGTGTLTTLIKGIEWGIRHNMHILNISVSGGQTVPVVMRDAIHRAVRNGIVVVASAGNHGDSQGKGDTVQMPGRLPNTIAVAALDRNNQRAPFSSTGPSVDIAAPGVNILSTFKDGRYASLSGTSMAAPHVSGAAAILKRRYPKVTPLQVKQILQKHAIDLPPKGVDRLTGAGLVQVR</sequence>
<dbReference type="KEGG" id="ntr:B0W44_14375"/>
<dbReference type="Pfam" id="PF00082">
    <property type="entry name" value="Peptidase_S8"/>
    <property type="match status" value="1"/>
</dbReference>
<reference evidence="10 11" key="1">
    <citation type="journal article" date="2015" name="Int. J. Syst. Evol. Microbiol.">
        <title>Novibacillus thermophilus gen. nov., sp. nov., a Gram-staining-negative and moderately thermophilic member of the family Thermoactinomycetaceae.</title>
        <authorList>
            <person name="Yang G."/>
            <person name="Chen J."/>
            <person name="Zhou S."/>
        </authorList>
    </citation>
    <scope>NUCLEOTIDE SEQUENCE [LARGE SCALE GENOMIC DNA]</scope>
    <source>
        <strain evidence="10 11">SG-1</strain>
    </source>
</reference>
<evidence type="ECO:0000313" key="10">
    <source>
        <dbReference type="EMBL" id="AQS56755.1"/>
    </source>
</evidence>
<organism evidence="10 11">
    <name type="scientific">Novibacillus thermophilus</name>
    <dbReference type="NCBI Taxonomy" id="1471761"/>
    <lineage>
        <taxon>Bacteria</taxon>
        <taxon>Bacillati</taxon>
        <taxon>Bacillota</taxon>
        <taxon>Bacilli</taxon>
        <taxon>Bacillales</taxon>
        <taxon>Thermoactinomycetaceae</taxon>
        <taxon>Novibacillus</taxon>
    </lineage>
</organism>
<feature type="active site" description="Charge relay system" evidence="6 7">
    <location>
        <position position="159"/>
    </location>
</feature>
<proteinExistence type="inferred from homology"/>
<keyword evidence="5 7" id="KW-0720">Serine protease</keyword>
<dbReference type="InterPro" id="IPR015500">
    <property type="entry name" value="Peptidase_S8_subtilisin-rel"/>
</dbReference>
<dbReference type="InterPro" id="IPR023828">
    <property type="entry name" value="Peptidase_S8_Ser-AS"/>
</dbReference>
<evidence type="ECO:0000256" key="4">
    <source>
        <dbReference type="ARBA" id="ARBA00022801"/>
    </source>
</evidence>
<evidence type="ECO:0000256" key="7">
    <source>
        <dbReference type="PROSITE-ProRule" id="PRU01240"/>
    </source>
</evidence>
<dbReference type="AlphaFoldDB" id="A0A1U9K9L9"/>
<name>A0A1U9K9L9_9BACL</name>
<dbReference type="InterPro" id="IPR036852">
    <property type="entry name" value="Peptidase_S8/S53_dom_sf"/>
</dbReference>
<feature type="domain" description="Peptidase S8/S53" evidence="9">
    <location>
        <begin position="117"/>
        <end position="366"/>
    </location>
</feature>
<dbReference type="InterPro" id="IPR023827">
    <property type="entry name" value="Peptidase_S8_Asp-AS"/>
</dbReference>
<evidence type="ECO:0000256" key="5">
    <source>
        <dbReference type="ARBA" id="ARBA00022825"/>
    </source>
</evidence>
<dbReference type="PRINTS" id="PR00723">
    <property type="entry name" value="SUBTILISIN"/>
</dbReference>
<evidence type="ECO:0000256" key="8">
    <source>
        <dbReference type="RuleBase" id="RU003355"/>
    </source>
</evidence>
<feature type="active site" description="Charge relay system" evidence="6 7">
    <location>
        <position position="318"/>
    </location>
</feature>
<dbReference type="InterPro" id="IPR050131">
    <property type="entry name" value="Peptidase_S8_subtilisin-like"/>
</dbReference>
<dbReference type="SUPFAM" id="SSF52743">
    <property type="entry name" value="Subtilisin-like"/>
    <property type="match status" value="1"/>
</dbReference>
<dbReference type="CDD" id="cd07477">
    <property type="entry name" value="Peptidases_S8_Subtilisin_subset"/>
    <property type="match status" value="1"/>
</dbReference>
<protein>
    <recommendedName>
        <fullName evidence="9">Peptidase S8/S53 domain-containing protein</fullName>
    </recommendedName>
</protein>
<dbReference type="PROSITE" id="PS51892">
    <property type="entry name" value="SUBTILASE"/>
    <property type="match status" value="1"/>
</dbReference>
<comment type="similarity">
    <text evidence="1 7 8">Belongs to the peptidase S8 family.</text>
</comment>
<accession>A0A1U9K9L9</accession>
<dbReference type="EMBL" id="CP019699">
    <property type="protein sequence ID" value="AQS56755.1"/>
    <property type="molecule type" value="Genomic_DNA"/>
</dbReference>
<evidence type="ECO:0000256" key="6">
    <source>
        <dbReference type="PIRSR" id="PIRSR615500-1"/>
    </source>
</evidence>
<feature type="active site" description="Charge relay system" evidence="6 7">
    <location>
        <position position="126"/>
    </location>
</feature>
<keyword evidence="11" id="KW-1185">Reference proteome</keyword>
<dbReference type="InterPro" id="IPR022398">
    <property type="entry name" value="Peptidase_S8_His-AS"/>
</dbReference>
<dbReference type="PANTHER" id="PTHR43806">
    <property type="entry name" value="PEPTIDASE S8"/>
    <property type="match status" value="1"/>
</dbReference>